<feature type="transmembrane region" description="Helical" evidence="1">
    <location>
        <begin position="451"/>
        <end position="472"/>
    </location>
</feature>
<reference evidence="2 3" key="1">
    <citation type="submission" date="2021-02" db="EMBL/GenBank/DDBJ databases">
        <title>Niveibacterium changnyeongensis HC41.</title>
        <authorList>
            <person name="Kang M."/>
        </authorList>
    </citation>
    <scope>NUCLEOTIDE SEQUENCE [LARGE SCALE GENOMIC DNA]</scope>
    <source>
        <strain evidence="2 3">HC41</strain>
    </source>
</reference>
<keyword evidence="1" id="KW-0812">Transmembrane</keyword>
<keyword evidence="3" id="KW-1185">Reference proteome</keyword>
<organism evidence="2 3">
    <name type="scientific">Niveibacterium microcysteis</name>
    <dbReference type="NCBI Taxonomy" id="2811415"/>
    <lineage>
        <taxon>Bacteria</taxon>
        <taxon>Pseudomonadati</taxon>
        <taxon>Pseudomonadota</taxon>
        <taxon>Betaproteobacteria</taxon>
        <taxon>Rhodocyclales</taxon>
        <taxon>Rhodocyclaceae</taxon>
        <taxon>Niveibacterium</taxon>
    </lineage>
</organism>
<accession>A0ABX7M643</accession>
<dbReference type="Proteomes" id="UP000663570">
    <property type="component" value="Chromosome"/>
</dbReference>
<evidence type="ECO:0000256" key="1">
    <source>
        <dbReference type="SAM" id="Phobius"/>
    </source>
</evidence>
<feature type="transmembrane region" description="Helical" evidence="1">
    <location>
        <begin position="205"/>
        <end position="228"/>
    </location>
</feature>
<gene>
    <name evidence="2" type="ORF">JY500_21200</name>
</gene>
<dbReference type="RefSeq" id="WP_206254515.1">
    <property type="nucleotide sequence ID" value="NZ_CP071060.1"/>
</dbReference>
<feature type="transmembrane region" description="Helical" evidence="1">
    <location>
        <begin position="248"/>
        <end position="269"/>
    </location>
</feature>
<name>A0ABX7M643_9RHOO</name>
<dbReference type="EMBL" id="CP071060">
    <property type="protein sequence ID" value="QSI76931.1"/>
    <property type="molecule type" value="Genomic_DNA"/>
</dbReference>
<evidence type="ECO:0000313" key="2">
    <source>
        <dbReference type="EMBL" id="QSI76931.1"/>
    </source>
</evidence>
<keyword evidence="1" id="KW-1133">Transmembrane helix</keyword>
<sequence length="496" mass="53313">MRAILWATHRWLGMLSCIGIVLWGLSGALHPVLSRVQPRAAAMQPPMRSIDTDAAAPLASLLQAAGVERVAALSLADVAGQAAWRVETQPGTTPRYFALDTGGELDGADQMRAIALARHYAGRPDVPLRAVTPVHRFDDDYRAGNRILPVWRVDFADAGGLRAYVDTAQGRLVSLTDDRRALLSRLFRIGHNFEPLAGWPGAQRALVSLLLVFNALSALIGLWFWWALRHNAARRLARRPLARWHRRLAWPLALVMLAFSLSGLLHLWVGVAQDAAPPLQAKLSVPSSELGAVPAGRFTQLALVAAGSHAEWLGQPAHTQDLAASGVASGGHSGHGGSVNLPRWVRFAAGSGAELGHRIDALALAQAASATGAPGTPLRAGAWITRFGGEYGFRFKRLPVFRVDAPDARLYVEPLSGVVVRASDTDALESSVFAVAHMWRWHPAWKDAIEWIQAGVAVGVVALGLVGALLFLRLPRPNQRRRPARHGAAIASVATP</sequence>
<protein>
    <submittedName>
        <fullName evidence="2">PepSY domain-containing protein</fullName>
    </submittedName>
</protein>
<evidence type="ECO:0000313" key="3">
    <source>
        <dbReference type="Proteomes" id="UP000663570"/>
    </source>
</evidence>
<keyword evidence="1" id="KW-0472">Membrane</keyword>
<proteinExistence type="predicted"/>